<dbReference type="RefSeq" id="WP_206868956.1">
    <property type="nucleotide sequence ID" value="NZ_BMBA01000001.1"/>
</dbReference>
<keyword evidence="2" id="KW-0753">Steroid metabolism</keyword>
<evidence type="ECO:0000256" key="2">
    <source>
        <dbReference type="ARBA" id="ARBA00023221"/>
    </source>
</evidence>
<sequence length="245" mass="27747">MNFLIICKLNELDYMICKSMAKNGYNVYFSYAAENSGYAEKLISDSTVEGNFHGKLIDVSRKESIIAMLEEFSTLKVSLDCFVTSINLCFSKSFEEISIEEMQLMINENINSMFYASKHALPMLMESKALYCNIIDSCAYNSVKGLTAYSMTQAASIGFMKSFSKEYARYGVRMINIVTDIISNNQLSSYLSNVEMKSLKKRKLSMKLSEISEICEEITNILCTSKHITGHSIFVDNLATDYIFC</sequence>
<dbReference type="InterPro" id="IPR050259">
    <property type="entry name" value="SDR"/>
</dbReference>
<keyword evidence="4" id="KW-1185">Reference proteome</keyword>
<gene>
    <name evidence="3" type="ORF">CSC2_14080</name>
</gene>
<protein>
    <recommendedName>
        <fullName evidence="5">SDR family NAD(P)-dependent oxidoreductase</fullName>
    </recommendedName>
</protein>
<dbReference type="EMBL" id="BMBA01000001">
    <property type="protein sequence ID" value="GFZ30882.1"/>
    <property type="molecule type" value="Genomic_DNA"/>
</dbReference>
<evidence type="ECO:0000256" key="1">
    <source>
        <dbReference type="ARBA" id="ARBA00006484"/>
    </source>
</evidence>
<dbReference type="Pfam" id="PF13561">
    <property type="entry name" value="adh_short_C2"/>
    <property type="match status" value="1"/>
</dbReference>
<reference evidence="3 4" key="1">
    <citation type="journal article" date="2021" name="Int. J. Syst. Evol. Microbiol.">
        <title>Clostridium zeae sp. nov., isolated from corn silage.</title>
        <authorList>
            <person name="Kobayashi H."/>
            <person name="Tanizawa Y."/>
            <person name="Yagura M."/>
            <person name="Sakamoto M."/>
            <person name="Ohkuma M."/>
            <person name="Tohno M."/>
        </authorList>
    </citation>
    <scope>NUCLEOTIDE SEQUENCE [LARGE SCALE GENOMIC DNA]</scope>
    <source>
        <strain evidence="3 4">CSC2</strain>
    </source>
</reference>
<proteinExistence type="inferred from homology"/>
<dbReference type="SUPFAM" id="SSF51735">
    <property type="entry name" value="NAD(P)-binding Rossmann-fold domains"/>
    <property type="match status" value="1"/>
</dbReference>
<dbReference type="Proteomes" id="UP000663802">
    <property type="component" value="Unassembled WGS sequence"/>
</dbReference>
<dbReference type="PANTHER" id="PTHR42879:SF2">
    <property type="entry name" value="3-OXOACYL-[ACYL-CARRIER-PROTEIN] REDUCTASE FABG"/>
    <property type="match status" value="1"/>
</dbReference>
<accession>A0ABQ1E7W7</accession>
<dbReference type="PANTHER" id="PTHR42879">
    <property type="entry name" value="3-OXOACYL-(ACYL-CARRIER-PROTEIN) REDUCTASE"/>
    <property type="match status" value="1"/>
</dbReference>
<evidence type="ECO:0008006" key="5">
    <source>
        <dbReference type="Google" id="ProtNLM"/>
    </source>
</evidence>
<dbReference type="CDD" id="cd05233">
    <property type="entry name" value="SDR_c"/>
    <property type="match status" value="1"/>
</dbReference>
<dbReference type="Gene3D" id="3.40.50.720">
    <property type="entry name" value="NAD(P)-binding Rossmann-like Domain"/>
    <property type="match status" value="1"/>
</dbReference>
<organism evidence="3 4">
    <name type="scientific">Clostridium zeae</name>
    <dbReference type="NCBI Taxonomy" id="2759022"/>
    <lineage>
        <taxon>Bacteria</taxon>
        <taxon>Bacillati</taxon>
        <taxon>Bacillota</taxon>
        <taxon>Clostridia</taxon>
        <taxon>Eubacteriales</taxon>
        <taxon>Clostridiaceae</taxon>
        <taxon>Clostridium</taxon>
    </lineage>
</organism>
<dbReference type="InterPro" id="IPR002347">
    <property type="entry name" value="SDR_fam"/>
</dbReference>
<evidence type="ECO:0000313" key="4">
    <source>
        <dbReference type="Proteomes" id="UP000663802"/>
    </source>
</evidence>
<comment type="similarity">
    <text evidence="1">Belongs to the short-chain dehydrogenases/reductases (SDR) family.</text>
</comment>
<dbReference type="InterPro" id="IPR036291">
    <property type="entry name" value="NAD(P)-bd_dom_sf"/>
</dbReference>
<comment type="caution">
    <text evidence="3">The sequence shown here is derived from an EMBL/GenBank/DDBJ whole genome shotgun (WGS) entry which is preliminary data.</text>
</comment>
<keyword evidence="2" id="KW-0443">Lipid metabolism</keyword>
<name>A0ABQ1E7W7_9CLOT</name>
<evidence type="ECO:0000313" key="3">
    <source>
        <dbReference type="EMBL" id="GFZ30882.1"/>
    </source>
</evidence>